<name>A0ABT7MBA1_9PSEU</name>
<evidence type="ECO:0000313" key="3">
    <source>
        <dbReference type="Proteomes" id="UP001231924"/>
    </source>
</evidence>
<protein>
    <submittedName>
        <fullName evidence="2">DNA binding domain-containing protein</fullName>
    </submittedName>
</protein>
<dbReference type="InterPro" id="IPR007421">
    <property type="entry name" value="Schlafen_AlbA_2_dom"/>
</dbReference>
<dbReference type="PANTHER" id="PTHR30595">
    <property type="entry name" value="GLPR-RELATED TRANSCRIPTIONAL REPRESSOR"/>
    <property type="match status" value="1"/>
</dbReference>
<reference evidence="2 3" key="1">
    <citation type="submission" date="2023-06" db="EMBL/GenBank/DDBJ databases">
        <title>Actinomycetospora Odt1-22.</title>
        <authorList>
            <person name="Supong K."/>
        </authorList>
    </citation>
    <scope>NUCLEOTIDE SEQUENCE [LARGE SCALE GENOMIC DNA]</scope>
    <source>
        <strain evidence="2 3">Odt1-22</strain>
    </source>
</reference>
<dbReference type="Pfam" id="PF04326">
    <property type="entry name" value="SLFN_AlbA_2"/>
    <property type="match status" value="1"/>
</dbReference>
<dbReference type="Pfam" id="PF13749">
    <property type="entry name" value="HATPase_c_4"/>
    <property type="match status" value="1"/>
</dbReference>
<organism evidence="2 3">
    <name type="scientific">Actinomycetospora termitidis</name>
    <dbReference type="NCBI Taxonomy" id="3053470"/>
    <lineage>
        <taxon>Bacteria</taxon>
        <taxon>Bacillati</taxon>
        <taxon>Actinomycetota</taxon>
        <taxon>Actinomycetes</taxon>
        <taxon>Pseudonocardiales</taxon>
        <taxon>Pseudonocardiaceae</taxon>
        <taxon>Actinomycetospora</taxon>
    </lineage>
</organism>
<dbReference type="EMBL" id="JASVWF010000003">
    <property type="protein sequence ID" value="MDL5157469.1"/>
    <property type="molecule type" value="Genomic_DNA"/>
</dbReference>
<dbReference type="RefSeq" id="WP_286053897.1">
    <property type="nucleotide sequence ID" value="NZ_JASVWF010000003.1"/>
</dbReference>
<dbReference type="Proteomes" id="UP001231924">
    <property type="component" value="Unassembled WGS sequence"/>
</dbReference>
<dbReference type="InterPro" id="IPR038475">
    <property type="entry name" value="RecG_C_sf"/>
</dbReference>
<dbReference type="Gene3D" id="3.30.950.30">
    <property type="entry name" value="Schlafen, AAA domain"/>
    <property type="match status" value="1"/>
</dbReference>
<dbReference type="Gene3D" id="3.30.565.60">
    <property type="match status" value="1"/>
</dbReference>
<comment type="caution">
    <text evidence="2">The sequence shown here is derived from an EMBL/GenBank/DDBJ whole genome shotgun (WGS) entry which is preliminary data.</text>
</comment>
<sequence>MTPDELRAQIARWEDPHTDFKQAVGATAELAKDFVCFANTDGGQVVVGVAEGGEVVGVPDVDRLLLQVDDVAFQRCSPPVTVVPETVEIDSRRVVVLHVARGDQRPYSTKDGKYYVRSGARCRAASREELLRLFQAAQDLFYDEVPLRQIGLSTLDTESVGRHLVEVGLEDESDDPARILRAWRMSDGDHPTVGGLIVFGRRPQDHLVSSGVIAGVYEGLDPGDDLLDRKDLTGNVFALVDQLVQFLGLYLRTGHRIEGFEPERVEDVPAAALREAVVNALTHRDYTIPAPTRVLVFSDRVEVHSPGRPPNSVDAEAMRSGVHVPRNPYIYGRVVASGLATRAGSGIPRIARLLRKSAGTTLGISISDAEVVLTLPRRPAGR</sequence>
<feature type="domain" description="Schlafen AlbA-2" evidence="1">
    <location>
        <begin position="14"/>
        <end position="125"/>
    </location>
</feature>
<dbReference type="InterPro" id="IPR038461">
    <property type="entry name" value="Schlafen_AlbA_2_dom_sf"/>
</dbReference>
<keyword evidence="3" id="KW-1185">Reference proteome</keyword>
<dbReference type="PANTHER" id="PTHR30595:SF6">
    <property type="entry name" value="SCHLAFEN ALBA-2 DOMAIN-CONTAINING PROTEIN"/>
    <property type="match status" value="1"/>
</dbReference>
<gene>
    <name evidence="2" type="ORF">QRT03_15995</name>
</gene>
<proteinExistence type="predicted"/>
<evidence type="ECO:0000259" key="1">
    <source>
        <dbReference type="Pfam" id="PF04326"/>
    </source>
</evidence>
<accession>A0ABT7MBA1</accession>
<evidence type="ECO:0000313" key="2">
    <source>
        <dbReference type="EMBL" id="MDL5157469.1"/>
    </source>
</evidence>